<feature type="transmembrane region" description="Helical" evidence="5">
    <location>
        <begin position="243"/>
        <end position="266"/>
    </location>
</feature>
<dbReference type="EMBL" id="AP029612">
    <property type="protein sequence ID" value="BFG69749.1"/>
    <property type="molecule type" value="Genomic_DNA"/>
</dbReference>
<dbReference type="Pfam" id="PF02518">
    <property type="entry name" value="HATPase_c"/>
    <property type="match status" value="1"/>
</dbReference>
<feature type="transmembrane region" description="Helical" evidence="5">
    <location>
        <begin position="325"/>
        <end position="344"/>
    </location>
</feature>
<dbReference type="PROSITE" id="PS50109">
    <property type="entry name" value="HIS_KIN"/>
    <property type="match status" value="1"/>
</dbReference>
<dbReference type="InterPro" id="IPR003661">
    <property type="entry name" value="HisK_dim/P_dom"/>
</dbReference>
<dbReference type="InterPro" id="IPR036097">
    <property type="entry name" value="HisK_dim/P_sf"/>
</dbReference>
<dbReference type="PANTHER" id="PTHR43065">
    <property type="entry name" value="SENSOR HISTIDINE KINASE"/>
    <property type="match status" value="1"/>
</dbReference>
<feature type="transmembrane region" description="Helical" evidence="5">
    <location>
        <begin position="181"/>
        <end position="202"/>
    </location>
</feature>
<evidence type="ECO:0000256" key="2">
    <source>
        <dbReference type="ARBA" id="ARBA00012438"/>
    </source>
</evidence>
<keyword evidence="5" id="KW-1133">Transmembrane helix</keyword>
<dbReference type="PANTHER" id="PTHR43065:SF42">
    <property type="entry name" value="TWO-COMPONENT SENSOR PPRA"/>
    <property type="match status" value="1"/>
</dbReference>
<sequence length="689" mass="77919">MYEDVKELYLTNKDGWLFKKGNDSSYINGQGWQPLKPVQLSAKMADNNGRLEGWFRFRFKVDTSISNQPHYFYLGRNASFEVFLDGQKIAQVGNVNGVNRLEVESFEFERIPFYVKLISDKEYLLSIHMVDYVIPAKPLLTFKKDSLVLMSEVGELKNLFELNSVDFLKFHTENLSFMKKFLMAIMTVCIILALLFVLLFFFNTKEQQLLLFASLCLLVAFSILGATPYLLFVASPLDLQVLFSYLADFCFIAILVLMPVIIANIYHYSLSKYQYFLLLILIVWDVYIHYDTADKSIVLIPTISFLLLLWIIIGTPKRFEGPNKVVMMGLLFTVLAQTSFGIVPNEWFNGYHKYKLATLVSIYTLSFPVSLLIYTAMRFKQMIHEVEARAAEVIKLSEEKKEQALRQKEILQEEVNTQTAELRTTLANLQATQTQLIQAEKMASLGELTAGIAHEIQNPLNFINNFSEVNQDLLAELKTAVEKGDWDEVKLLAADVQANEDKITHHGKRADAIVKGMLQHSRHSTGQKEATDINALCDEYLRLAYHGLRASDKGFNAQLSTSLDPAVGVVDVMVQELGRVVLNLINNAFYAVHERKQKEGADFIPQVTITTQRVDDQIMIKVADNGGGIPAAVREKIFQPFFTTKPTGKGTGLGLSLSYDIITKGHQGKIELETKEGVGTTFTIILPVK</sequence>
<feature type="transmembrane region" description="Helical" evidence="5">
    <location>
        <begin position="356"/>
        <end position="374"/>
    </location>
</feature>
<feature type="coiled-coil region" evidence="4">
    <location>
        <begin position="394"/>
        <end position="421"/>
    </location>
</feature>
<dbReference type="PRINTS" id="PR00344">
    <property type="entry name" value="BCTRLSENSOR"/>
</dbReference>
<keyword evidence="4" id="KW-0175">Coiled coil</keyword>
<dbReference type="SUPFAM" id="SSF47384">
    <property type="entry name" value="Homodimeric domain of signal transducing histidine kinase"/>
    <property type="match status" value="1"/>
</dbReference>
<gene>
    <name evidence="7" type="ORF">KACHI17_06300</name>
</gene>
<dbReference type="SMART" id="SM00387">
    <property type="entry name" value="HATPase_c"/>
    <property type="match status" value="1"/>
</dbReference>
<dbReference type="AlphaFoldDB" id="A0AAT9GGE1"/>
<evidence type="ECO:0000313" key="7">
    <source>
        <dbReference type="EMBL" id="BFG69749.1"/>
    </source>
</evidence>
<feature type="transmembrane region" description="Helical" evidence="5">
    <location>
        <begin position="296"/>
        <end position="313"/>
    </location>
</feature>
<evidence type="ECO:0000256" key="3">
    <source>
        <dbReference type="ARBA" id="ARBA00022553"/>
    </source>
</evidence>
<dbReference type="Gene3D" id="1.10.287.130">
    <property type="match status" value="1"/>
</dbReference>
<organism evidence="7">
    <name type="scientific">Sediminibacterium sp. KACHI17</name>
    <dbReference type="NCBI Taxonomy" id="1751071"/>
    <lineage>
        <taxon>Bacteria</taxon>
        <taxon>Pseudomonadati</taxon>
        <taxon>Bacteroidota</taxon>
        <taxon>Chitinophagia</taxon>
        <taxon>Chitinophagales</taxon>
        <taxon>Chitinophagaceae</taxon>
        <taxon>Sediminibacterium</taxon>
    </lineage>
</organism>
<keyword evidence="3" id="KW-0597">Phosphoprotein</keyword>
<dbReference type="InterPro" id="IPR003594">
    <property type="entry name" value="HATPase_dom"/>
</dbReference>
<dbReference type="GO" id="GO:0000155">
    <property type="term" value="F:phosphorelay sensor kinase activity"/>
    <property type="evidence" value="ECO:0007669"/>
    <property type="project" value="InterPro"/>
</dbReference>
<dbReference type="InterPro" id="IPR036890">
    <property type="entry name" value="HATPase_C_sf"/>
</dbReference>
<accession>A0AAT9GGE1</accession>
<reference evidence="7" key="1">
    <citation type="submission" date="2024-02" db="EMBL/GenBank/DDBJ databases">
        <title>Sediminibacterium planktonica sp. nov. and Sediminibacterium longus sp. nov., isolated from surface lake and river water.</title>
        <authorList>
            <person name="Watanabe K."/>
            <person name="Takemine S."/>
            <person name="Ishii Y."/>
            <person name="Ogata Y."/>
            <person name="Shindo C."/>
            <person name="Suda W."/>
        </authorList>
    </citation>
    <scope>NUCLEOTIDE SEQUENCE</scope>
    <source>
        <strain evidence="7">KACHI17</strain>
    </source>
</reference>
<comment type="catalytic activity">
    <reaction evidence="1">
        <text>ATP + protein L-histidine = ADP + protein N-phospho-L-histidine.</text>
        <dbReference type="EC" id="2.7.13.3"/>
    </reaction>
</comment>
<feature type="domain" description="Histidine kinase" evidence="6">
    <location>
        <begin position="451"/>
        <end position="689"/>
    </location>
</feature>
<evidence type="ECO:0000256" key="1">
    <source>
        <dbReference type="ARBA" id="ARBA00000085"/>
    </source>
</evidence>
<dbReference type="InterPro" id="IPR004358">
    <property type="entry name" value="Sig_transdc_His_kin-like_C"/>
</dbReference>
<keyword evidence="5" id="KW-0472">Membrane</keyword>
<dbReference type="SMART" id="SM00388">
    <property type="entry name" value="HisKA"/>
    <property type="match status" value="1"/>
</dbReference>
<feature type="transmembrane region" description="Helical" evidence="5">
    <location>
        <begin position="209"/>
        <end position="231"/>
    </location>
</feature>
<protein>
    <recommendedName>
        <fullName evidence="2">histidine kinase</fullName>
        <ecNumber evidence="2">2.7.13.3</ecNumber>
    </recommendedName>
</protein>
<evidence type="ECO:0000256" key="5">
    <source>
        <dbReference type="SAM" id="Phobius"/>
    </source>
</evidence>
<keyword evidence="5" id="KW-0812">Transmembrane</keyword>
<dbReference type="Gene3D" id="3.30.565.10">
    <property type="entry name" value="Histidine kinase-like ATPase, C-terminal domain"/>
    <property type="match status" value="1"/>
</dbReference>
<dbReference type="CDD" id="cd00082">
    <property type="entry name" value="HisKA"/>
    <property type="match status" value="1"/>
</dbReference>
<dbReference type="SUPFAM" id="SSF55874">
    <property type="entry name" value="ATPase domain of HSP90 chaperone/DNA topoisomerase II/histidine kinase"/>
    <property type="match status" value="1"/>
</dbReference>
<proteinExistence type="predicted"/>
<dbReference type="EC" id="2.7.13.3" evidence="2"/>
<evidence type="ECO:0000259" key="6">
    <source>
        <dbReference type="PROSITE" id="PS50109"/>
    </source>
</evidence>
<evidence type="ECO:0000256" key="4">
    <source>
        <dbReference type="SAM" id="Coils"/>
    </source>
</evidence>
<name>A0AAT9GGE1_9BACT</name>
<dbReference type="InterPro" id="IPR005467">
    <property type="entry name" value="His_kinase_dom"/>
</dbReference>